<dbReference type="OrthoDB" id="193499at2759"/>
<dbReference type="GO" id="GO:0003755">
    <property type="term" value="F:peptidyl-prolyl cis-trans isomerase activity"/>
    <property type="evidence" value="ECO:0007669"/>
    <property type="project" value="UniProtKB-UniRule"/>
</dbReference>
<dbReference type="PANTHER" id="PTHR11071:SF561">
    <property type="entry name" value="PEPTIDYL-PROLYL CIS-TRANS ISOMERASE D-RELATED"/>
    <property type="match status" value="1"/>
</dbReference>
<dbReference type="InterPro" id="IPR024936">
    <property type="entry name" value="Cyclophilin-type_PPIase"/>
</dbReference>
<reference evidence="8" key="2">
    <citation type="submission" date="2012-10" db="EMBL/GenBank/DDBJ databases">
        <authorList>
            <consortium name="The Broad Institute Genome Sequencing Platform"/>
            <consortium name="The Broad Institute Genome Sequencing Center for Infectious Disease"/>
            <person name="Cuomo C."/>
            <person name="Troemel E."/>
            <person name="Walker B."/>
            <person name="Young S.K."/>
            <person name="Zeng Q."/>
            <person name="Gargeya S."/>
            <person name="Fitzgerald M."/>
            <person name="Haas B."/>
            <person name="Abouelleil A."/>
            <person name="Alvarado L."/>
            <person name="Arachchi H.M."/>
            <person name="Berlin A.M."/>
            <person name="Chapman S.B."/>
            <person name="Goldberg J."/>
            <person name="Griggs A."/>
            <person name="Gujja S."/>
            <person name="Hansen M."/>
            <person name="Howarth C."/>
            <person name="Imamovic A."/>
            <person name="Larimer J."/>
            <person name="McCowan C."/>
            <person name="Murphy C."/>
            <person name="Neiman D."/>
            <person name="Pearson M."/>
            <person name="Priest M."/>
            <person name="Roberts A."/>
            <person name="Saif S."/>
            <person name="Shea T."/>
            <person name="Sisk P."/>
            <person name="Sykes S."/>
            <person name="Wortman J."/>
            <person name="Nusbaum C."/>
            <person name="Birren B."/>
        </authorList>
    </citation>
    <scope>NUCLEOTIDE SEQUENCE</scope>
    <source>
        <strain evidence="8">ERTm6</strain>
    </source>
</reference>
<dbReference type="EC" id="5.2.1.8" evidence="5"/>
<evidence type="ECO:0000256" key="4">
    <source>
        <dbReference type="ARBA" id="ARBA00023235"/>
    </source>
</evidence>
<protein>
    <recommendedName>
        <fullName evidence="5">Peptidyl-prolyl cis-trans isomerase</fullName>
        <shortName evidence="5">PPIase</shortName>
        <ecNumber evidence="5">5.2.1.8</ecNumber>
    </recommendedName>
</protein>
<dbReference type="PIRSF" id="PIRSF001467">
    <property type="entry name" value="Peptidylpro_ismrse"/>
    <property type="match status" value="1"/>
</dbReference>
<name>H8ZBY7_NEMA1</name>
<dbReference type="Pfam" id="PF00160">
    <property type="entry name" value="Pro_isomerase"/>
    <property type="match status" value="1"/>
</dbReference>
<accession>A0A086IZI0</accession>
<dbReference type="HOGENOM" id="CLU_012062_4_3_1"/>
<dbReference type="PROSITE" id="PS00170">
    <property type="entry name" value="CSA_PPIASE_1"/>
    <property type="match status" value="1"/>
</dbReference>
<dbReference type="Proteomes" id="UP000054524">
    <property type="component" value="Unassembled WGS sequence"/>
</dbReference>
<dbReference type="EMBL" id="AKIJ01000005">
    <property type="protein sequence ID" value="KFG25298.1"/>
    <property type="molecule type" value="Genomic_DNA"/>
</dbReference>
<evidence type="ECO:0000256" key="2">
    <source>
        <dbReference type="ARBA" id="ARBA00004319"/>
    </source>
</evidence>
<dbReference type="GO" id="GO:0005788">
    <property type="term" value="C:endoplasmic reticulum lumen"/>
    <property type="evidence" value="ECO:0007669"/>
    <property type="project" value="UniProtKB-SubCell"/>
</dbReference>
<dbReference type="PROSITE" id="PS50072">
    <property type="entry name" value="CSA_PPIASE_2"/>
    <property type="match status" value="1"/>
</dbReference>
<evidence type="ECO:0000256" key="1">
    <source>
        <dbReference type="ARBA" id="ARBA00000971"/>
    </source>
</evidence>
<comment type="subcellular location">
    <subcellularLocation>
        <location evidence="2">Endoplasmic reticulum lumen</location>
    </subcellularLocation>
</comment>
<evidence type="ECO:0000313" key="7">
    <source>
        <dbReference type="EMBL" id="EHY65623.1"/>
    </source>
</evidence>
<dbReference type="GO" id="GO:0006457">
    <property type="term" value="P:protein folding"/>
    <property type="evidence" value="ECO:0007669"/>
    <property type="project" value="InterPro"/>
</dbReference>
<dbReference type="Proteomes" id="UP000005622">
    <property type="component" value="Unassembled WGS sequence"/>
</dbReference>
<sequence length="165" mass="18013">MTKVFLEITIGNKFAGKIIIELDTKVTPKTAENFRKLALGSASSKNGYSGSIFHRVIPGFMIQGGDFTNGNGTGGLSIYGAKFNDENFSLKHKKYVVSMANAGRNTNGSQFFITTAVTDWLDGKHVVFGRVVEGEDVVRAIESVKCDRSDRPLEEVKIARCGEVE</sequence>
<reference evidence="8 9" key="3">
    <citation type="journal article" date="2014" name="Genome Announc.">
        <title>Genome Sequence of the Microsporidian Species Nematocida sp1 Strain ERTm6 (ATCC PRA-372).</title>
        <authorList>
            <person name="Bakowski M.A."/>
            <person name="Priest M."/>
            <person name="Young S."/>
            <person name="Cuomo C.A."/>
            <person name="Troemel E.R."/>
        </authorList>
    </citation>
    <scope>NUCLEOTIDE SEQUENCE [LARGE SCALE GENOMIC DNA]</scope>
    <source>
        <strain evidence="8 9">ERTm6</strain>
    </source>
</reference>
<dbReference type="InterPro" id="IPR020892">
    <property type="entry name" value="Cyclophilin-type_PPIase_CS"/>
</dbReference>
<keyword evidence="3 5" id="KW-0697">Rotamase</keyword>
<dbReference type="Gene3D" id="2.40.100.10">
    <property type="entry name" value="Cyclophilin-like"/>
    <property type="match status" value="1"/>
</dbReference>
<comment type="catalytic activity">
    <reaction evidence="1 5">
        <text>[protein]-peptidylproline (omega=180) = [protein]-peptidylproline (omega=0)</text>
        <dbReference type="Rhea" id="RHEA:16237"/>
        <dbReference type="Rhea" id="RHEA-COMP:10747"/>
        <dbReference type="Rhea" id="RHEA-COMP:10748"/>
        <dbReference type="ChEBI" id="CHEBI:83833"/>
        <dbReference type="ChEBI" id="CHEBI:83834"/>
        <dbReference type="EC" id="5.2.1.8"/>
    </reaction>
</comment>
<keyword evidence="4 5" id="KW-0413">Isomerase</keyword>
<comment type="similarity">
    <text evidence="5">Belongs to the cyclophilin-type PPIase family.</text>
</comment>
<proteinExistence type="inferred from homology"/>
<dbReference type="STRING" id="944018.H8ZBY7"/>
<dbReference type="SUPFAM" id="SSF50891">
    <property type="entry name" value="Cyclophilin-like"/>
    <property type="match status" value="1"/>
</dbReference>
<dbReference type="GO" id="GO:0016018">
    <property type="term" value="F:cyclosporin A binding"/>
    <property type="evidence" value="ECO:0007669"/>
    <property type="project" value="TreeGrafter"/>
</dbReference>
<dbReference type="PRINTS" id="PR00153">
    <property type="entry name" value="CSAPPISMRASE"/>
</dbReference>
<dbReference type="FunFam" id="2.40.100.10:FF:000001">
    <property type="entry name" value="Peptidyl-prolyl cis-trans isomerase"/>
    <property type="match status" value="1"/>
</dbReference>
<accession>H8ZBY7</accession>
<evidence type="ECO:0000256" key="5">
    <source>
        <dbReference type="RuleBase" id="RU363019"/>
    </source>
</evidence>
<evidence type="ECO:0000313" key="9">
    <source>
        <dbReference type="Proteomes" id="UP000054524"/>
    </source>
</evidence>
<evidence type="ECO:0000313" key="8">
    <source>
        <dbReference type="EMBL" id="KFG25298.1"/>
    </source>
</evidence>
<organism evidence="7">
    <name type="scientific">Nematocida ausubeli (strain ATCC PRA-371 / ERTm2)</name>
    <name type="common">Nematode killer fungus</name>
    <dbReference type="NCBI Taxonomy" id="1913371"/>
    <lineage>
        <taxon>Eukaryota</taxon>
        <taxon>Fungi</taxon>
        <taxon>Fungi incertae sedis</taxon>
        <taxon>Microsporidia</taxon>
        <taxon>Nematocida</taxon>
    </lineage>
</organism>
<dbReference type="InterPro" id="IPR029000">
    <property type="entry name" value="Cyclophilin-like_dom_sf"/>
</dbReference>
<dbReference type="InterPro" id="IPR002130">
    <property type="entry name" value="Cyclophilin-type_PPIase_dom"/>
</dbReference>
<feature type="domain" description="PPIase cyclophilin-type" evidence="6">
    <location>
        <begin position="5"/>
        <end position="163"/>
    </location>
</feature>
<dbReference type="EMBL" id="JH604635">
    <property type="protein sequence ID" value="EHY65623.1"/>
    <property type="molecule type" value="Genomic_DNA"/>
</dbReference>
<reference evidence="7" key="1">
    <citation type="submission" date="2011-03" db="EMBL/GenBank/DDBJ databases">
        <title>The Genome Sequence of Nematocida sp1 strain ERTm2.</title>
        <authorList>
            <consortium name="The Broad Institute Genome Sequencing Platform"/>
            <consortium name="The Broad Institute Genome Sequencing Center for Infectious Disease"/>
            <person name="Cuomo C."/>
            <person name="Troemel E."/>
            <person name="Young S.K."/>
            <person name="Zeng Q."/>
            <person name="Gargeya S."/>
            <person name="Fitzgerald M."/>
            <person name="Haas B."/>
            <person name="Abouelleil A."/>
            <person name="Alvarado L."/>
            <person name="Arachchi H.M."/>
            <person name="Berlin A."/>
            <person name="Brown A."/>
            <person name="Chapman S.B."/>
            <person name="Chen Z."/>
            <person name="Dunbar C."/>
            <person name="Freedman E."/>
            <person name="Gearin G."/>
            <person name="Gellesch M."/>
            <person name="Goldberg J."/>
            <person name="Griggs A."/>
            <person name="Gujja S."/>
            <person name="Heilman E.R."/>
            <person name="Heiman D."/>
            <person name="Howarth C."/>
            <person name="Larson L."/>
            <person name="Lui A."/>
            <person name="MacDonald P.J.P."/>
            <person name="Mehta T."/>
            <person name="Montmayeur A."/>
            <person name="Murphy C."/>
            <person name="Neiman D."/>
            <person name="Pearson M."/>
            <person name="Priest M."/>
            <person name="Roberts A."/>
            <person name="Saif S."/>
            <person name="Shea T."/>
            <person name="Shenoy N."/>
            <person name="Sisk P."/>
            <person name="Stolte C."/>
            <person name="Sykes S."/>
            <person name="White J."/>
            <person name="Yandava C."/>
            <person name="Wortman J."/>
            <person name="Nusbaum C."/>
            <person name="Birren B."/>
        </authorList>
    </citation>
    <scope>NUCLEOTIDE SEQUENCE</scope>
    <source>
        <strain evidence="7">ERTm2</strain>
    </source>
</reference>
<evidence type="ECO:0000256" key="3">
    <source>
        <dbReference type="ARBA" id="ARBA00023110"/>
    </source>
</evidence>
<dbReference type="AlphaFoldDB" id="H8ZBY7"/>
<gene>
    <name evidence="7" type="ORF">NERG_01230</name>
    <name evidence="8" type="ORF">NESG_02069</name>
</gene>
<comment type="function">
    <text evidence="5">PPIases accelerate the folding of proteins. It catalyzes the cis-trans isomerization of proline imidic peptide bonds in oligopeptides.</text>
</comment>
<dbReference type="PANTHER" id="PTHR11071">
    <property type="entry name" value="PEPTIDYL-PROLYL CIS-TRANS ISOMERASE"/>
    <property type="match status" value="1"/>
</dbReference>
<evidence type="ECO:0000259" key="6">
    <source>
        <dbReference type="PROSITE" id="PS50072"/>
    </source>
</evidence>
<keyword evidence="9" id="KW-1185">Reference proteome</keyword>